<accession>A0A1C0YUA2</accession>
<dbReference type="OrthoDB" id="1625520at2"/>
<comment type="caution">
    <text evidence="2">The sequence shown here is derived from an EMBL/GenBank/DDBJ whole genome shotgun (WGS) entry which is preliminary data.</text>
</comment>
<feature type="coiled-coil region" evidence="1">
    <location>
        <begin position="302"/>
        <end position="402"/>
    </location>
</feature>
<dbReference type="AlphaFoldDB" id="A0A1C0YUA2"/>
<dbReference type="EMBL" id="MATO01000034">
    <property type="protein sequence ID" value="OCS90729.1"/>
    <property type="molecule type" value="Genomic_DNA"/>
</dbReference>
<dbReference type="RefSeq" id="WP_066464085.1">
    <property type="nucleotide sequence ID" value="NZ_MATO01000034.1"/>
</dbReference>
<keyword evidence="3" id="KW-1185">Reference proteome</keyword>
<organism evidence="2 3">
    <name type="scientific">Caryophanon latum</name>
    <dbReference type="NCBI Taxonomy" id="33977"/>
    <lineage>
        <taxon>Bacteria</taxon>
        <taxon>Bacillati</taxon>
        <taxon>Bacillota</taxon>
        <taxon>Bacilli</taxon>
        <taxon>Bacillales</taxon>
        <taxon>Caryophanaceae</taxon>
        <taxon>Caryophanon</taxon>
    </lineage>
</organism>
<protein>
    <recommendedName>
        <fullName evidence="4">DUF2325 domain-containing protein</fullName>
    </recommendedName>
</protein>
<sequence length="501" mass="57776">MKTEQDLFLLALQQGMYLAATMPHTEKYIREQMRKYEHTGEGVVPLDVQYAVQSLQVGLGKRKALFTMLELLLRRFYAMHDRDKALTNYLFMLRNVLCNDAFKSFPKEIERKNRRIESSEQAIQFAKERELLPTWNRYTETQIALLYYFIYILDRGKSFATLAQHGETLTAIRGINALLKEEQALQQRFIALTQFDAQQPADERNVALITICDSADIPNETAQLIRKSGMHIEQLLATTYVSEQEAQALREHEGTQHFAQLVVEAALLQLASADMPVIEMRAAAPQKLEPKKQKPAKAAPAMKESPKEIAALKQQLQQAAKQIESLEQALTREKKEVKDTKLALSKLQNELEELTLERDILLENTQPHANALTLLENMQTMMMQLQRELQTTEEEEQEQTIADALAHLKIAVVGGHQNFHQELKKRLPSVSLFIGPDELNFDEKKLLNYDVVILAIHYCNHSLYERVFDYLKRQQAKQKCFVTQLKNVDSIAHEIYYRYLA</sequence>
<keyword evidence="1" id="KW-0175">Coiled coil</keyword>
<name>A0A1C0YUA2_9BACL</name>
<proteinExistence type="predicted"/>
<evidence type="ECO:0000313" key="3">
    <source>
        <dbReference type="Proteomes" id="UP000093482"/>
    </source>
</evidence>
<dbReference type="Proteomes" id="UP000093482">
    <property type="component" value="Unassembled WGS sequence"/>
</dbReference>
<evidence type="ECO:0000313" key="2">
    <source>
        <dbReference type="EMBL" id="OCS90729.1"/>
    </source>
</evidence>
<gene>
    <name evidence="2" type="ORF">A6K76_01370</name>
</gene>
<reference evidence="2 3" key="1">
    <citation type="submission" date="2016-07" db="EMBL/GenBank/DDBJ databases">
        <title>Caryophanon latum genome sequencing.</title>
        <authorList>
            <person name="Verma A."/>
            <person name="Pal Y."/>
            <person name="Krishnamurthi S."/>
        </authorList>
    </citation>
    <scope>NUCLEOTIDE SEQUENCE [LARGE SCALE GENOMIC DNA]</scope>
    <source>
        <strain evidence="2 3">DSM 14151</strain>
    </source>
</reference>
<evidence type="ECO:0000256" key="1">
    <source>
        <dbReference type="SAM" id="Coils"/>
    </source>
</evidence>
<evidence type="ECO:0008006" key="4">
    <source>
        <dbReference type="Google" id="ProtNLM"/>
    </source>
</evidence>